<dbReference type="AlphaFoldDB" id="A0A7X8XWV7"/>
<evidence type="ECO:0000259" key="4">
    <source>
        <dbReference type="Pfam" id="PF00656"/>
    </source>
</evidence>
<dbReference type="PROSITE" id="PS50082">
    <property type="entry name" value="WD_REPEATS_2"/>
    <property type="match status" value="5"/>
</dbReference>
<dbReference type="Proteomes" id="UP000585050">
    <property type="component" value="Unassembled WGS sequence"/>
</dbReference>
<dbReference type="PROSITE" id="PS00678">
    <property type="entry name" value="WD_REPEATS_1"/>
    <property type="match status" value="1"/>
</dbReference>
<gene>
    <name evidence="5" type="ORF">HGP29_15380</name>
</gene>
<feature type="repeat" description="WD" evidence="3">
    <location>
        <begin position="377"/>
        <end position="408"/>
    </location>
</feature>
<evidence type="ECO:0000256" key="2">
    <source>
        <dbReference type="ARBA" id="ARBA00022737"/>
    </source>
</evidence>
<dbReference type="EMBL" id="JABAIL010000004">
    <property type="protein sequence ID" value="NLR92599.1"/>
    <property type="molecule type" value="Genomic_DNA"/>
</dbReference>
<keyword evidence="1 3" id="KW-0853">WD repeat</keyword>
<dbReference type="SMART" id="SM00320">
    <property type="entry name" value="WD40"/>
    <property type="match status" value="11"/>
</dbReference>
<feature type="domain" description="Peptidase C14 caspase" evidence="4">
    <location>
        <begin position="816"/>
        <end position="1064"/>
    </location>
</feature>
<accession>A0A7X8XWV7</accession>
<dbReference type="InterPro" id="IPR001680">
    <property type="entry name" value="WD40_rpt"/>
</dbReference>
<dbReference type="CDD" id="cd00200">
    <property type="entry name" value="WD40"/>
    <property type="match status" value="1"/>
</dbReference>
<dbReference type="SUPFAM" id="SSF50978">
    <property type="entry name" value="WD40 repeat-like"/>
    <property type="match status" value="2"/>
</dbReference>
<dbReference type="InterPro" id="IPR011600">
    <property type="entry name" value="Pept_C14_caspase"/>
</dbReference>
<dbReference type="InterPro" id="IPR020472">
    <property type="entry name" value="WD40_PAC1"/>
</dbReference>
<evidence type="ECO:0000313" key="6">
    <source>
        <dbReference type="Proteomes" id="UP000585050"/>
    </source>
</evidence>
<dbReference type="InterPro" id="IPR015943">
    <property type="entry name" value="WD40/YVTN_repeat-like_dom_sf"/>
</dbReference>
<dbReference type="GO" id="GO:0006508">
    <property type="term" value="P:proteolysis"/>
    <property type="evidence" value="ECO:0007669"/>
    <property type="project" value="InterPro"/>
</dbReference>
<evidence type="ECO:0000313" key="5">
    <source>
        <dbReference type="EMBL" id="NLR92599.1"/>
    </source>
</evidence>
<dbReference type="InterPro" id="IPR029030">
    <property type="entry name" value="Caspase-like_dom_sf"/>
</dbReference>
<dbReference type="InterPro" id="IPR019775">
    <property type="entry name" value="WD40_repeat_CS"/>
</dbReference>
<dbReference type="SUPFAM" id="SSF52129">
    <property type="entry name" value="Caspase-like"/>
    <property type="match status" value="1"/>
</dbReference>
<dbReference type="Gene3D" id="3.40.50.1460">
    <property type="match status" value="1"/>
</dbReference>
<keyword evidence="6" id="KW-1185">Reference proteome</keyword>
<feature type="repeat" description="WD" evidence="3">
    <location>
        <begin position="38"/>
        <end position="79"/>
    </location>
</feature>
<dbReference type="GO" id="GO:0004197">
    <property type="term" value="F:cysteine-type endopeptidase activity"/>
    <property type="evidence" value="ECO:0007669"/>
    <property type="project" value="InterPro"/>
</dbReference>
<evidence type="ECO:0000256" key="1">
    <source>
        <dbReference type="ARBA" id="ARBA00022574"/>
    </source>
</evidence>
<dbReference type="PROSITE" id="PS50294">
    <property type="entry name" value="WD_REPEATS_REGION"/>
    <property type="match status" value="2"/>
</dbReference>
<dbReference type="PANTHER" id="PTHR44019">
    <property type="entry name" value="WD REPEAT-CONTAINING PROTEIN 55"/>
    <property type="match status" value="1"/>
</dbReference>
<name>A0A7X8XWV7_9BACT</name>
<reference evidence="5 6" key="1">
    <citation type="submission" date="2020-04" db="EMBL/GenBank/DDBJ databases">
        <title>Flammeovirga sp. SR4, a novel species isolated from seawater.</title>
        <authorList>
            <person name="Wang X."/>
        </authorList>
    </citation>
    <scope>NUCLEOTIDE SEQUENCE [LARGE SCALE GENOMIC DNA]</scope>
    <source>
        <strain evidence="5 6">SR4</strain>
    </source>
</reference>
<dbReference type="InterPro" id="IPR036322">
    <property type="entry name" value="WD40_repeat_dom_sf"/>
</dbReference>
<dbReference type="InterPro" id="IPR050505">
    <property type="entry name" value="WDR55/POC1"/>
</dbReference>
<keyword evidence="2" id="KW-0677">Repeat</keyword>
<dbReference type="PRINTS" id="PR00320">
    <property type="entry name" value="GPROTEINBRPT"/>
</dbReference>
<feature type="repeat" description="WD" evidence="3">
    <location>
        <begin position="208"/>
        <end position="249"/>
    </location>
</feature>
<dbReference type="Gene3D" id="2.130.10.10">
    <property type="entry name" value="YVTN repeat-like/Quinoprotein amine dehydrogenase"/>
    <property type="match status" value="4"/>
</dbReference>
<sequence>MNPTRKTIQIGRLMICIGLFFYAALLKAQENNIAITFSQGHLGKVNALDISNDGNLVISSGEDRTIKIWDAGQERLLRTINAHDIAITDISLSRNNEFIVSAGLDHSVKVWSAKNGMLLASLRSLPEAVQEVRFQKNLILYINAQGQVFYWDWSKSNKNELIDWSDELKSGISTFTTFGKQNQTIFLGKFNGDVQEWNVVTKKMKRHHILHNDWVADIVFLKKRKLVVSGSWDGSLVSWNLSTDSTHHNGHLPDGTGVRSMKYSESINQLIVTSLGDHAYIYDIVDDKLVLKEKFEERNIVTTSFNKDGNVAVVAYKSGEISMWEMEGMKLVSSWKPIKTKAKEFSVSLEVGAIAVASEDGNVRLWNVGSRDDLKKIEAHTKDISKLEFLKRGDLLTTSLDSTIKIWEGINNFQKKIEFKHYAPIVHTHVLHNDSSIIFTDDRGDIFLSNPYINPDSARKIHSSFANITAITSNPRKNNVIMAFSDRKIGVLDLDSNKIVNSFSSKDWYIHSMTFSSDGKYLVVGGKNKLSIWDLDSRTLLRSIPVKHKILSVSYTYDNKYLIVSEENGTLKTYTPDLSQEINIYNQSTGNVIQVADFPGKDVFLTLSSDYNVGIWDLASPYKYGGVYTNGDSGWLVEHYSGLFDASESNMKNLYYVVDSEIIDLHQLQDMYWEPGLGTKLFTGNDLRPVPNLHEISLFPSASLYKRENKLIIDVEDRGGGIGRVSVNVNGKEVLSDISKYKSTKPIKKLNIIYQNTSKQRYVVPMDSIKYLFQGGELNDITINVENLDGTLSGRGLTIKHKASKEDKTVPSFYGIVIGVSNYRGNTLDLKYAAKDAEQIAASIEGAATGLFGEHRVNIELFTTDQEEDNYQPTKTNIKNAFDSLATRMNPSDVLFIFMAGHGMSQMEKDGDEDFYFLTKDMITADIKDESIKNNYCIAGKEWIEWMRNIPVTRQVFIMDACNAGKFAETVIAMRNVDEEAIRLRALERVRTRSGMYLLAGAAADKVSYESTMYGQGLLTYSILDYLKSGDLRQGEFLDVQRMFGNSVDEVPRLAERFGAMQQPEMRIPTGGDSFDIGRVTDNVRDNIVLYSTLSRITGSQFEDGQSWLDPLELTKKIDKALLAQSEGKNTGYNSFTFTPNANGSDVYQLRGKYVSSGSGTRLMVKIISDNEVKHSFNVVDADQEKLIDKVIFEVISYFQDI</sequence>
<feature type="repeat" description="WD" evidence="3">
    <location>
        <begin position="354"/>
        <end position="376"/>
    </location>
</feature>
<comment type="caution">
    <text evidence="5">The sequence shown here is derived from an EMBL/GenBank/DDBJ whole genome shotgun (WGS) entry which is preliminary data.</text>
</comment>
<organism evidence="5 6">
    <name type="scientific">Flammeovirga agarivorans</name>
    <dbReference type="NCBI Taxonomy" id="2726742"/>
    <lineage>
        <taxon>Bacteria</taxon>
        <taxon>Pseudomonadati</taxon>
        <taxon>Bacteroidota</taxon>
        <taxon>Cytophagia</taxon>
        <taxon>Cytophagales</taxon>
        <taxon>Flammeovirgaceae</taxon>
        <taxon>Flammeovirga</taxon>
    </lineage>
</organism>
<dbReference type="Pfam" id="PF00400">
    <property type="entry name" value="WD40"/>
    <property type="match status" value="5"/>
</dbReference>
<proteinExistence type="predicted"/>
<feature type="repeat" description="WD" evidence="3">
    <location>
        <begin position="80"/>
        <end position="121"/>
    </location>
</feature>
<dbReference type="PANTHER" id="PTHR44019:SF8">
    <property type="entry name" value="POC1 CENTRIOLAR PROTEIN HOMOLOG"/>
    <property type="match status" value="1"/>
</dbReference>
<evidence type="ECO:0000256" key="3">
    <source>
        <dbReference type="PROSITE-ProRule" id="PRU00221"/>
    </source>
</evidence>
<protein>
    <recommendedName>
        <fullName evidence="4">Peptidase C14 caspase domain-containing protein</fullName>
    </recommendedName>
</protein>
<dbReference type="Pfam" id="PF00656">
    <property type="entry name" value="Peptidase_C14"/>
    <property type="match status" value="1"/>
</dbReference>